<evidence type="ECO:0000313" key="2">
    <source>
        <dbReference type="Proteomes" id="UP001065298"/>
    </source>
</evidence>
<keyword evidence="2" id="KW-1185">Reference proteome</keyword>
<dbReference type="EMBL" id="CM046505">
    <property type="protein sequence ID" value="KAI8675417.1"/>
    <property type="molecule type" value="Genomic_DNA"/>
</dbReference>
<name>A0ACC0R6Z9_9HYPO</name>
<sequence>MNDSDIIARVYPHGTNSNIPFEAITASPLCSHPPQDHVETPYNRNERERTELPEDTIGSPPCAEIRFSNIPRTSRGILIGSHTECDIVVALKGISSRHISITFDDQKRLIVKDWGSLVGTQVTYDNQGAGTRSKFQWIIGGAEVPRNTANIILDLQNGISFRIVASRHDTSCPNYAEKVDRFCCGTASAEELLDDLNLISRPLTMAPTGANTPGTDDIYLKKKLGEGSFGLVTHLWHVSTGQEYALKKPKSFTPKPRLFLEYMLGGSLNDHIGITEDETLMILRQCLSALEYLHSQDPPIAHRDIKPANILVKSRNETFIYVKLGDFGVSGDSSELMTMCGTQKYMAPEIHQEWQFRTGGKRKRGYNETVDIWSLGIVAYELLDGLPRYSTAYRQDGKAWCEAIIDKLQEDAPLHKDKLRHFLLGSILVISPMSRLSARDAYREAMNLSSEGDETPSSGGSSLGSLFGSPEEDEGTIVQRAPEDDTASLLNPPTMVPGSTITTLSPLTQVPADGQELAYFVDNYSSDILNSLFVGSTIAELGEKEEETGFGSLTGSSSADLGVEGETGDEVLAVQDAGQEDLGEEIG</sequence>
<protein>
    <submittedName>
        <fullName evidence="1">Uncharacterized protein</fullName>
    </submittedName>
</protein>
<dbReference type="Proteomes" id="UP001065298">
    <property type="component" value="Chromosome 3"/>
</dbReference>
<proteinExistence type="predicted"/>
<organism evidence="1 2">
    <name type="scientific">Fusarium keratoplasticum</name>
    <dbReference type="NCBI Taxonomy" id="1328300"/>
    <lineage>
        <taxon>Eukaryota</taxon>
        <taxon>Fungi</taxon>
        <taxon>Dikarya</taxon>
        <taxon>Ascomycota</taxon>
        <taxon>Pezizomycotina</taxon>
        <taxon>Sordariomycetes</taxon>
        <taxon>Hypocreomycetidae</taxon>
        <taxon>Hypocreales</taxon>
        <taxon>Nectriaceae</taxon>
        <taxon>Fusarium</taxon>
        <taxon>Fusarium solani species complex</taxon>
    </lineage>
</organism>
<comment type="caution">
    <text evidence="1">The sequence shown here is derived from an EMBL/GenBank/DDBJ whole genome shotgun (WGS) entry which is preliminary data.</text>
</comment>
<accession>A0ACC0R6Z9</accession>
<gene>
    <name evidence="1" type="ORF">NCS57_00442800</name>
</gene>
<reference evidence="1" key="1">
    <citation type="submission" date="2022-06" db="EMBL/GenBank/DDBJ databases">
        <title>Fusarium solani species complex genomes reveal bases of compartmentalisation and animal pathogenesis.</title>
        <authorList>
            <person name="Tsai I.J."/>
        </authorList>
    </citation>
    <scope>NUCLEOTIDE SEQUENCE</scope>
    <source>
        <strain evidence="1">Fu6.1</strain>
    </source>
</reference>
<evidence type="ECO:0000313" key="1">
    <source>
        <dbReference type="EMBL" id="KAI8675417.1"/>
    </source>
</evidence>